<dbReference type="InterPro" id="IPR004158">
    <property type="entry name" value="DUF247_pln"/>
</dbReference>
<dbReference type="EMBL" id="JACGWK010000003">
    <property type="protein sequence ID" value="KAL0364289.1"/>
    <property type="molecule type" value="Genomic_DNA"/>
</dbReference>
<proteinExistence type="predicted"/>
<dbReference type="Pfam" id="PF03140">
    <property type="entry name" value="DUF247"/>
    <property type="match status" value="1"/>
</dbReference>
<dbReference type="AlphaFoldDB" id="A0AAW2Q947"/>
<evidence type="ECO:0000313" key="1">
    <source>
        <dbReference type="EMBL" id="KAL0364289.1"/>
    </source>
</evidence>
<dbReference type="PANTHER" id="PTHR31170">
    <property type="entry name" value="BNAC04G53230D PROTEIN"/>
    <property type="match status" value="1"/>
</dbReference>
<sequence length="201" mass="23008">MYIRPFLVRDMVLLENQVPLLVLTKLIEVEKGASEPNEYLAKLVIKFVLSLPYAWKLGRCKHLLDIYRKCLLMPNTRIRHPKVIYPYDGDYITTIPSATELLDAGIRFKRSKTGNLRDVSFHQNTLRLPMIFVDYETKSILLNLITFEQFHVDASPEVSSYIFFLNSLVKGSQDVSLLPSCGIIINGLGDDEDVAEIFNLL</sequence>
<accession>A0AAW2Q947</accession>
<dbReference type="PANTHER" id="PTHR31170:SF18">
    <property type="entry name" value="(WILD MALAYSIAN BANANA) HYPOTHETICAL PROTEIN"/>
    <property type="match status" value="1"/>
</dbReference>
<name>A0AAW2Q947_9LAMI</name>
<reference evidence="1" key="1">
    <citation type="submission" date="2020-06" db="EMBL/GenBank/DDBJ databases">
        <authorList>
            <person name="Li T."/>
            <person name="Hu X."/>
            <person name="Zhang T."/>
            <person name="Song X."/>
            <person name="Zhang H."/>
            <person name="Dai N."/>
            <person name="Sheng W."/>
            <person name="Hou X."/>
            <person name="Wei L."/>
        </authorList>
    </citation>
    <scope>NUCLEOTIDE SEQUENCE</scope>
    <source>
        <strain evidence="1">G01</strain>
        <tissue evidence="1">Leaf</tissue>
    </source>
</reference>
<organism evidence="1">
    <name type="scientific">Sesamum angustifolium</name>
    <dbReference type="NCBI Taxonomy" id="2727405"/>
    <lineage>
        <taxon>Eukaryota</taxon>
        <taxon>Viridiplantae</taxon>
        <taxon>Streptophyta</taxon>
        <taxon>Embryophyta</taxon>
        <taxon>Tracheophyta</taxon>
        <taxon>Spermatophyta</taxon>
        <taxon>Magnoliopsida</taxon>
        <taxon>eudicotyledons</taxon>
        <taxon>Gunneridae</taxon>
        <taxon>Pentapetalae</taxon>
        <taxon>asterids</taxon>
        <taxon>lamiids</taxon>
        <taxon>Lamiales</taxon>
        <taxon>Pedaliaceae</taxon>
        <taxon>Sesamum</taxon>
    </lineage>
</organism>
<comment type="caution">
    <text evidence="1">The sequence shown here is derived from an EMBL/GenBank/DDBJ whole genome shotgun (WGS) entry which is preliminary data.</text>
</comment>
<reference evidence="1" key="2">
    <citation type="journal article" date="2024" name="Plant">
        <title>Genomic evolution and insights into agronomic trait innovations of Sesamum species.</title>
        <authorList>
            <person name="Miao H."/>
            <person name="Wang L."/>
            <person name="Qu L."/>
            <person name="Liu H."/>
            <person name="Sun Y."/>
            <person name="Le M."/>
            <person name="Wang Q."/>
            <person name="Wei S."/>
            <person name="Zheng Y."/>
            <person name="Lin W."/>
            <person name="Duan Y."/>
            <person name="Cao H."/>
            <person name="Xiong S."/>
            <person name="Wang X."/>
            <person name="Wei L."/>
            <person name="Li C."/>
            <person name="Ma Q."/>
            <person name="Ju M."/>
            <person name="Zhao R."/>
            <person name="Li G."/>
            <person name="Mu C."/>
            <person name="Tian Q."/>
            <person name="Mei H."/>
            <person name="Zhang T."/>
            <person name="Gao T."/>
            <person name="Zhang H."/>
        </authorList>
    </citation>
    <scope>NUCLEOTIDE SEQUENCE</scope>
    <source>
        <strain evidence="1">G01</strain>
    </source>
</reference>
<protein>
    <submittedName>
        <fullName evidence="1">Uncharacterized protein</fullName>
    </submittedName>
</protein>
<gene>
    <name evidence="1" type="ORF">Sangu_0526500</name>
</gene>